<organism evidence="3 4">
    <name type="scientific">Paecilomyces lecythidis</name>
    <dbReference type="NCBI Taxonomy" id="3004212"/>
    <lineage>
        <taxon>Eukaryota</taxon>
        <taxon>Fungi</taxon>
        <taxon>Dikarya</taxon>
        <taxon>Ascomycota</taxon>
        <taxon>Pezizomycotina</taxon>
        <taxon>Eurotiomycetes</taxon>
        <taxon>Eurotiomycetidae</taxon>
        <taxon>Eurotiales</taxon>
        <taxon>Thermoascaceae</taxon>
        <taxon>Paecilomyces</taxon>
    </lineage>
</organism>
<sequence>MNPFSASRIMDTVGNPNSAAGEACHNPTTRQKPTPFEYLTVCLTKYVQQKSAAGHIITDEMLQKEARCIVFCDDDPWNQTPADNAEWLKLFKEGVGLEKGFEVQTGSSNGLANEDYSEYSFCLPWSADHWTPTEAHNSTDLLDINNTSTTWTWQSPECLAEFRRNMRALSTGPVREEDGDLEL</sequence>
<evidence type="ECO:0000256" key="1">
    <source>
        <dbReference type="ARBA" id="ARBA00023125"/>
    </source>
</evidence>
<evidence type="ECO:0000259" key="2">
    <source>
        <dbReference type="Pfam" id="PF03221"/>
    </source>
</evidence>
<dbReference type="InterPro" id="IPR006600">
    <property type="entry name" value="HTH_CenpB_DNA-bd_dom"/>
</dbReference>
<keyword evidence="4" id="KW-1185">Reference proteome</keyword>
<evidence type="ECO:0000313" key="3">
    <source>
        <dbReference type="EMBL" id="KAL1870303.1"/>
    </source>
</evidence>
<reference evidence="3 4" key="1">
    <citation type="journal article" date="2024" name="IMA Fungus">
        <title>IMA Genome - F19 : A genome assembly and annotation guide to empower mycologists, including annotated draft genome sequences of Ceratocystis pirilliformis, Diaporthe australafricana, Fusarium ophioides, Paecilomyces lecythidis, and Sporothrix stenoceras.</title>
        <authorList>
            <person name="Aylward J."/>
            <person name="Wilson A.M."/>
            <person name="Visagie C.M."/>
            <person name="Spraker J."/>
            <person name="Barnes I."/>
            <person name="Buitendag C."/>
            <person name="Ceriani C."/>
            <person name="Del Mar Angel L."/>
            <person name="du Plessis D."/>
            <person name="Fuchs T."/>
            <person name="Gasser K."/>
            <person name="Kramer D."/>
            <person name="Li W."/>
            <person name="Munsamy K."/>
            <person name="Piso A."/>
            <person name="Price J.L."/>
            <person name="Sonnekus B."/>
            <person name="Thomas C."/>
            <person name="van der Nest A."/>
            <person name="van Dijk A."/>
            <person name="van Heerden A."/>
            <person name="van Vuuren N."/>
            <person name="Yilmaz N."/>
            <person name="Duong T.A."/>
            <person name="van der Merwe N.A."/>
            <person name="Wingfield M.J."/>
            <person name="Wingfield B.D."/>
        </authorList>
    </citation>
    <scope>NUCLEOTIDE SEQUENCE [LARGE SCALE GENOMIC DNA]</scope>
    <source>
        <strain evidence="3 4">CMW 18167</strain>
    </source>
</reference>
<evidence type="ECO:0000313" key="4">
    <source>
        <dbReference type="Proteomes" id="UP001583193"/>
    </source>
</evidence>
<dbReference type="Pfam" id="PF03221">
    <property type="entry name" value="HTH_Tnp_Tc5"/>
    <property type="match status" value="1"/>
</dbReference>
<protein>
    <recommendedName>
        <fullName evidence="2">HTH CENPB-type domain-containing protein</fullName>
    </recommendedName>
</protein>
<keyword evidence="1" id="KW-0238">DNA-binding</keyword>
<comment type="caution">
    <text evidence="3">The sequence shown here is derived from an EMBL/GenBank/DDBJ whole genome shotgun (WGS) entry which is preliminary data.</text>
</comment>
<feature type="domain" description="HTH CENPB-type" evidence="2">
    <location>
        <begin position="41"/>
        <end position="93"/>
    </location>
</feature>
<proteinExistence type="predicted"/>
<dbReference type="Proteomes" id="UP001583193">
    <property type="component" value="Unassembled WGS sequence"/>
</dbReference>
<accession>A0ABR3X2X9</accession>
<dbReference type="EMBL" id="JAVDPF010000031">
    <property type="protein sequence ID" value="KAL1870303.1"/>
    <property type="molecule type" value="Genomic_DNA"/>
</dbReference>
<gene>
    <name evidence="3" type="ORF">Plec18167_007437</name>
</gene>
<name>A0ABR3X2X9_9EURO</name>